<organism evidence="2 3">
    <name type="scientific">Shewanella algidipiscicola</name>
    <dbReference type="NCBI Taxonomy" id="614070"/>
    <lineage>
        <taxon>Bacteria</taxon>
        <taxon>Pseudomonadati</taxon>
        <taxon>Pseudomonadota</taxon>
        <taxon>Gammaproteobacteria</taxon>
        <taxon>Alteromonadales</taxon>
        <taxon>Shewanellaceae</taxon>
        <taxon>Shewanella</taxon>
    </lineage>
</organism>
<dbReference type="Pfam" id="PF09619">
    <property type="entry name" value="YscW"/>
    <property type="match status" value="1"/>
</dbReference>
<dbReference type="EMBL" id="BPFB01000019">
    <property type="protein sequence ID" value="GIU46908.1"/>
    <property type="molecule type" value="Genomic_DNA"/>
</dbReference>
<keyword evidence="2" id="KW-0449">Lipoprotein</keyword>
<dbReference type="InterPro" id="IPR039366">
    <property type="entry name" value="Pilotin"/>
</dbReference>
<evidence type="ECO:0000313" key="2">
    <source>
        <dbReference type="EMBL" id="GIU46908.1"/>
    </source>
</evidence>
<reference evidence="2 3" key="1">
    <citation type="submission" date="2021-05" db="EMBL/GenBank/DDBJ databases">
        <title>Molecular characterization for Shewanella algae harboring chromosomal blaOXA-55-like strains isolated from clinical and environment sample.</title>
        <authorList>
            <person name="Ohama Y."/>
            <person name="Aoki K."/>
            <person name="Harada S."/>
            <person name="Moriya K."/>
            <person name="Ishii Y."/>
            <person name="Tateda K."/>
        </authorList>
    </citation>
    <scope>NUCLEOTIDE SEQUENCE [LARGE SCALE GENOMIC DNA]</scope>
    <source>
        <strain evidence="2 3">LMG 23746</strain>
    </source>
</reference>
<evidence type="ECO:0000256" key="1">
    <source>
        <dbReference type="SAM" id="SignalP"/>
    </source>
</evidence>
<comment type="caution">
    <text evidence="2">The sequence shown here is derived from an EMBL/GenBank/DDBJ whole genome shotgun (WGS) entry which is preliminary data.</text>
</comment>
<gene>
    <name evidence="2" type="ORF">TUM4630_18880</name>
</gene>
<dbReference type="Proteomes" id="UP000761574">
    <property type="component" value="Unassembled WGS sequence"/>
</dbReference>
<dbReference type="PROSITE" id="PS51257">
    <property type="entry name" value="PROKAR_LIPOPROTEIN"/>
    <property type="match status" value="1"/>
</dbReference>
<feature type="signal peptide" evidence="1">
    <location>
        <begin position="1"/>
        <end position="22"/>
    </location>
</feature>
<feature type="chain" id="PRO_5046380088" evidence="1">
    <location>
        <begin position="23"/>
        <end position="133"/>
    </location>
</feature>
<dbReference type="RefSeq" id="WP_119977769.1">
    <property type="nucleotide sequence ID" value="NZ_BPFB01000019.1"/>
</dbReference>
<protein>
    <submittedName>
        <fullName evidence="2">Lipoprotein</fullName>
    </submittedName>
</protein>
<accession>A0ABQ4PH85</accession>
<proteinExistence type="predicted"/>
<evidence type="ECO:0000313" key="3">
    <source>
        <dbReference type="Proteomes" id="UP000761574"/>
    </source>
</evidence>
<dbReference type="InterPro" id="IPR053196">
    <property type="entry name" value="Lipoprotein_YbaY-like"/>
</dbReference>
<keyword evidence="3" id="KW-1185">Reference proteome</keyword>
<keyword evidence="1" id="KW-0732">Signal</keyword>
<sequence length="133" mass="14502">MNKWLKPLLPVAMAASVLSGCATPNASVEIQGEVWFRERIALPPNAVLTVQVKDVSKMDAPSVVIAELQRSDITTPAPFQFVIPSDQFEPGHTYAVGAKISHNDQLMFINTQAYPIDLGSQEPMSVLVQQVGR</sequence>
<dbReference type="PANTHER" id="PTHR38013">
    <property type="entry name" value="GLYCOPROTEIN/POLYSACCHARIDE METABOLISM"/>
    <property type="match status" value="1"/>
</dbReference>
<name>A0ABQ4PH85_9GAMM</name>
<dbReference type="PANTHER" id="PTHR38013:SF1">
    <property type="entry name" value="GLYCOPROTEIN_POLYSACCHARIDE METABOLISM"/>
    <property type="match status" value="1"/>
</dbReference>